<sequence>MESNVFDKFESVQTIDLSKQIGGSIVIGYDWGLSLARAFGNLYKGGFSGGGGGGSFGDR</sequence>
<accession>A0ABM6W8I5</accession>
<dbReference type="RefSeq" id="WP_028798441.1">
    <property type="nucleotide sequence ID" value="NZ_CP029490.1"/>
</dbReference>
<dbReference type="EMBL" id="CP029490">
    <property type="protein sequence ID" value="AWN21573.1"/>
    <property type="molecule type" value="Genomic_DNA"/>
</dbReference>
<evidence type="ECO:0008006" key="3">
    <source>
        <dbReference type="Google" id="ProtNLM"/>
    </source>
</evidence>
<evidence type="ECO:0000313" key="1">
    <source>
        <dbReference type="EMBL" id="AWN21573.1"/>
    </source>
</evidence>
<evidence type="ECO:0000313" key="2">
    <source>
        <dbReference type="Proteomes" id="UP000245369"/>
    </source>
</evidence>
<protein>
    <recommendedName>
        <fullName evidence="3">Bacteriocin</fullName>
    </recommendedName>
</protein>
<reference evidence="1 2" key="1">
    <citation type="submission" date="2018-05" db="EMBL/GenBank/DDBJ databases">
        <title>Complete genome sequences of Streptococcus sobrinus.</title>
        <authorList>
            <person name="Sales M."/>
            <person name="Jensen P.A."/>
        </authorList>
    </citation>
    <scope>NUCLEOTIDE SEQUENCE [LARGE SCALE GENOMIC DNA]</scope>
    <source>
        <strain evidence="1 2">SL1</strain>
    </source>
</reference>
<organism evidence="1 2">
    <name type="scientific">Streptococcus sobrinus</name>
    <dbReference type="NCBI Taxonomy" id="1310"/>
    <lineage>
        <taxon>Bacteria</taxon>
        <taxon>Bacillati</taxon>
        <taxon>Bacillota</taxon>
        <taxon>Bacilli</taxon>
        <taxon>Lactobacillales</taxon>
        <taxon>Streptococcaceae</taxon>
        <taxon>Streptococcus</taxon>
    </lineage>
</organism>
<dbReference type="GeneID" id="93924773"/>
<gene>
    <name evidence="1" type="ORF">DK182_09670</name>
</gene>
<proteinExistence type="predicted"/>
<dbReference type="Proteomes" id="UP000245369">
    <property type="component" value="Chromosome"/>
</dbReference>
<keyword evidence="2" id="KW-1185">Reference proteome</keyword>
<name>A0ABM6W8I5_9STRE</name>